<proteinExistence type="predicted"/>
<sequence length="202" mass="21984">MKRKWFELLSEDGNGNGNALTLATAVSVEVEDVDMLRDAVFAKVSRALPTNVITADLTVFANRAAFAAKQKLEEDSPIDLFEKSARRALASFPLGIDEYQEGFKNKLGFTKALGMTVSTFKRHLIYSCPTFAGDSGAAVIVKDGFLAGIHLETINGEQIERKKIIKDHLTDVEQSLDNIVTGGLAQGCCALLVNEFKNVVTD</sequence>
<organism evidence="1 2">
    <name type="scientific">Phytophthora megakarya</name>
    <dbReference type="NCBI Taxonomy" id="4795"/>
    <lineage>
        <taxon>Eukaryota</taxon>
        <taxon>Sar</taxon>
        <taxon>Stramenopiles</taxon>
        <taxon>Oomycota</taxon>
        <taxon>Peronosporomycetes</taxon>
        <taxon>Peronosporales</taxon>
        <taxon>Peronosporaceae</taxon>
        <taxon>Phytophthora</taxon>
    </lineage>
</organism>
<evidence type="ECO:0000313" key="1">
    <source>
        <dbReference type="EMBL" id="OWZ09355.1"/>
    </source>
</evidence>
<protein>
    <submittedName>
        <fullName evidence="1">Crinkler (CRN)</fullName>
    </submittedName>
</protein>
<dbReference type="Proteomes" id="UP000198211">
    <property type="component" value="Unassembled WGS sequence"/>
</dbReference>
<keyword evidence="2" id="KW-1185">Reference proteome</keyword>
<reference evidence="2" key="1">
    <citation type="submission" date="2017-03" db="EMBL/GenBank/DDBJ databases">
        <title>Phytopthora megakarya and P. palmivora, two closely related causual agents of cacao black pod achieved similar genome size and gene model numbers by different mechanisms.</title>
        <authorList>
            <person name="Ali S."/>
            <person name="Shao J."/>
            <person name="Larry D.J."/>
            <person name="Kronmiller B."/>
            <person name="Shen D."/>
            <person name="Strem M.D."/>
            <person name="Melnick R.L."/>
            <person name="Guiltinan M.J."/>
            <person name="Tyler B.M."/>
            <person name="Meinhardt L.W."/>
            <person name="Bailey B.A."/>
        </authorList>
    </citation>
    <scope>NUCLEOTIDE SEQUENCE [LARGE SCALE GENOMIC DNA]</scope>
    <source>
        <strain evidence="2">zdho120</strain>
    </source>
</reference>
<comment type="caution">
    <text evidence="1">The sequence shown here is derived from an EMBL/GenBank/DDBJ whole genome shotgun (WGS) entry which is preliminary data.</text>
</comment>
<name>A0A225VVH9_9STRA</name>
<dbReference type="OrthoDB" id="125026at2759"/>
<accession>A0A225VVH9</accession>
<dbReference type="SUPFAM" id="SSF50494">
    <property type="entry name" value="Trypsin-like serine proteases"/>
    <property type="match status" value="1"/>
</dbReference>
<dbReference type="EMBL" id="NBNE01002822">
    <property type="protein sequence ID" value="OWZ09355.1"/>
    <property type="molecule type" value="Genomic_DNA"/>
</dbReference>
<gene>
    <name evidence="1" type="ORF">PHMEG_00017958</name>
</gene>
<evidence type="ECO:0000313" key="2">
    <source>
        <dbReference type="Proteomes" id="UP000198211"/>
    </source>
</evidence>
<dbReference type="AlphaFoldDB" id="A0A225VVH9"/>
<dbReference type="InterPro" id="IPR009003">
    <property type="entry name" value="Peptidase_S1_PA"/>
</dbReference>